<gene>
    <name evidence="12" type="primary">arcB_2</name>
    <name evidence="11" type="ORF">Lqua_0222</name>
    <name evidence="12" type="ORF">NCTC12376_00688</name>
</gene>
<dbReference type="InterPro" id="IPR005467">
    <property type="entry name" value="His_kinase_dom"/>
</dbReference>
<dbReference type="InterPro" id="IPR004358">
    <property type="entry name" value="Sig_transdc_His_kin-like_C"/>
</dbReference>
<evidence type="ECO:0000256" key="1">
    <source>
        <dbReference type="ARBA" id="ARBA00000085"/>
    </source>
</evidence>
<dbReference type="STRING" id="45072.Lqua_0222"/>
<evidence type="ECO:0000256" key="4">
    <source>
        <dbReference type="ARBA" id="ARBA00023012"/>
    </source>
</evidence>
<dbReference type="EMBL" id="UGOW01000001">
    <property type="protein sequence ID" value="STY16895.1"/>
    <property type="molecule type" value="Genomic_DNA"/>
</dbReference>
<evidence type="ECO:0000259" key="8">
    <source>
        <dbReference type="PROSITE" id="PS50109"/>
    </source>
</evidence>
<dbReference type="Pfam" id="PF00512">
    <property type="entry name" value="HisKA"/>
    <property type="match status" value="1"/>
</dbReference>
<dbReference type="SMART" id="SM00448">
    <property type="entry name" value="REC"/>
    <property type="match status" value="1"/>
</dbReference>
<dbReference type="SMART" id="SM00388">
    <property type="entry name" value="HisKA"/>
    <property type="match status" value="1"/>
</dbReference>
<dbReference type="CDD" id="cd16922">
    <property type="entry name" value="HATPase_EvgS-ArcB-TorS-like"/>
    <property type="match status" value="1"/>
</dbReference>
<keyword evidence="7" id="KW-0812">Transmembrane</keyword>
<evidence type="ECO:0000256" key="3">
    <source>
        <dbReference type="ARBA" id="ARBA00022553"/>
    </source>
</evidence>
<keyword evidence="12" id="KW-0418">Kinase</keyword>
<dbReference type="InterPro" id="IPR036097">
    <property type="entry name" value="HisK_dim/P_sf"/>
</dbReference>
<keyword evidence="3 5" id="KW-0597">Phosphoprotein</keyword>
<dbReference type="InterPro" id="IPR003661">
    <property type="entry name" value="HisK_dim/P_dom"/>
</dbReference>
<dbReference type="Gene3D" id="3.30.450.20">
    <property type="entry name" value="PAS domain"/>
    <property type="match status" value="1"/>
</dbReference>
<keyword evidence="7" id="KW-0472">Membrane</keyword>
<dbReference type="InterPro" id="IPR036890">
    <property type="entry name" value="HATPase_C_sf"/>
</dbReference>
<dbReference type="Gene3D" id="3.30.565.10">
    <property type="entry name" value="Histidine kinase-like ATPase, C-terminal domain"/>
    <property type="match status" value="1"/>
</dbReference>
<dbReference type="SMART" id="SM00387">
    <property type="entry name" value="HATPase_c"/>
    <property type="match status" value="1"/>
</dbReference>
<keyword evidence="13" id="KW-1185">Reference proteome</keyword>
<dbReference type="FunFam" id="3.30.565.10:FF:000010">
    <property type="entry name" value="Sensor histidine kinase RcsC"/>
    <property type="match status" value="1"/>
</dbReference>
<dbReference type="EMBL" id="LNYR01000002">
    <property type="protein sequence ID" value="KTD54715.1"/>
    <property type="molecule type" value="Genomic_DNA"/>
</dbReference>
<feature type="domain" description="Response regulatory" evidence="9">
    <location>
        <begin position="484"/>
        <end position="603"/>
    </location>
</feature>
<dbReference type="Proteomes" id="UP000054639">
    <property type="component" value="Unassembled WGS sequence"/>
</dbReference>
<proteinExistence type="predicted"/>
<dbReference type="Gene3D" id="1.10.287.130">
    <property type="match status" value="1"/>
</dbReference>
<dbReference type="PROSITE" id="PS50109">
    <property type="entry name" value="HIS_KIN"/>
    <property type="match status" value="1"/>
</dbReference>
<evidence type="ECO:0000259" key="9">
    <source>
        <dbReference type="PROSITE" id="PS50110"/>
    </source>
</evidence>
<protein>
    <recommendedName>
        <fullName evidence="2">histidine kinase</fullName>
        <ecNumber evidence="2">2.7.13.3</ecNumber>
    </recommendedName>
</protein>
<feature type="modified residue" description="4-aspartylphosphate" evidence="5">
    <location>
        <position position="533"/>
    </location>
</feature>
<dbReference type="AlphaFoldDB" id="A0A378KQN9"/>
<dbReference type="SUPFAM" id="SSF47384">
    <property type="entry name" value="Homodimeric domain of signal transducing histidine kinase"/>
    <property type="match status" value="1"/>
</dbReference>
<dbReference type="InterPro" id="IPR000700">
    <property type="entry name" value="PAS-assoc_C"/>
</dbReference>
<evidence type="ECO:0000313" key="13">
    <source>
        <dbReference type="Proteomes" id="UP000054639"/>
    </source>
</evidence>
<keyword evidence="4" id="KW-0902">Two-component regulatory system</keyword>
<dbReference type="SUPFAM" id="SSF55874">
    <property type="entry name" value="ATPase domain of HSP90 chaperone/DNA topoisomerase II/histidine kinase"/>
    <property type="match status" value="1"/>
</dbReference>
<evidence type="ECO:0000259" key="10">
    <source>
        <dbReference type="PROSITE" id="PS50113"/>
    </source>
</evidence>
<dbReference type="Pfam" id="PF08448">
    <property type="entry name" value="PAS_4"/>
    <property type="match status" value="1"/>
</dbReference>
<organism evidence="12 14">
    <name type="scientific">Legionella quateirensis</name>
    <dbReference type="NCBI Taxonomy" id="45072"/>
    <lineage>
        <taxon>Bacteria</taxon>
        <taxon>Pseudomonadati</taxon>
        <taxon>Pseudomonadota</taxon>
        <taxon>Gammaproteobacteria</taxon>
        <taxon>Legionellales</taxon>
        <taxon>Legionellaceae</taxon>
        <taxon>Legionella</taxon>
    </lineage>
</organism>
<dbReference type="Gene3D" id="3.40.50.2300">
    <property type="match status" value="1"/>
</dbReference>
<keyword evidence="6" id="KW-0175">Coiled coil</keyword>
<reference evidence="11 13" key="1">
    <citation type="submission" date="2015-11" db="EMBL/GenBank/DDBJ databases">
        <title>Genomic analysis of 38 Legionella species identifies large and diverse effector repertoires.</title>
        <authorList>
            <person name="Burstein D."/>
            <person name="Amaro F."/>
            <person name="Zusman T."/>
            <person name="Lifshitz Z."/>
            <person name="Cohen O."/>
            <person name="Gilbert J.A."/>
            <person name="Pupko T."/>
            <person name="Shuman H.A."/>
            <person name="Segal G."/>
        </authorList>
    </citation>
    <scope>NUCLEOTIDE SEQUENCE [LARGE SCALE GENOMIC DNA]</scope>
    <source>
        <strain evidence="11 13">ATCC 49507</strain>
    </source>
</reference>
<feature type="domain" description="PAC" evidence="10">
    <location>
        <begin position="170"/>
        <end position="221"/>
    </location>
</feature>
<dbReference type="PRINTS" id="PR00344">
    <property type="entry name" value="BCTRLSENSOR"/>
</dbReference>
<dbReference type="InterPro" id="IPR035965">
    <property type="entry name" value="PAS-like_dom_sf"/>
</dbReference>
<evidence type="ECO:0000313" key="11">
    <source>
        <dbReference type="EMBL" id="KTD54715.1"/>
    </source>
</evidence>
<dbReference type="Pfam" id="PF02518">
    <property type="entry name" value="HATPase_c"/>
    <property type="match status" value="1"/>
</dbReference>
<dbReference type="SUPFAM" id="SSF52172">
    <property type="entry name" value="CheY-like"/>
    <property type="match status" value="1"/>
</dbReference>
<dbReference type="Pfam" id="PF00072">
    <property type="entry name" value="Response_reg"/>
    <property type="match status" value="1"/>
</dbReference>
<dbReference type="PROSITE" id="PS50110">
    <property type="entry name" value="RESPONSE_REGULATORY"/>
    <property type="match status" value="1"/>
</dbReference>
<dbReference type="Proteomes" id="UP000254230">
    <property type="component" value="Unassembled WGS sequence"/>
</dbReference>
<evidence type="ECO:0000256" key="7">
    <source>
        <dbReference type="SAM" id="Phobius"/>
    </source>
</evidence>
<comment type="catalytic activity">
    <reaction evidence="1">
        <text>ATP + protein L-histidine = ADP + protein N-phospho-L-histidine.</text>
        <dbReference type="EC" id="2.7.13.3"/>
    </reaction>
</comment>
<sequence length="616" mass="69908">MPVGLFYKYTDFAHKNVQKSINYHALFVLLGILIDVVWNIRQGCCLSAIMLIKAGNGFEIMNDMQNIIEQKNKEIQKLTQSLEEERLKFQNELQAVHDYYESIIAFMPGHVYWLDRNNVFLGCNDLQAKNACLNSRKDIVGKTNFDMPWKDQAEELNRINNLVMETGIPHTAEEYAIMAQGMAIYISQKVPLRNKNNEIIGVLGISLDITDRKKMEVALRRAKESAEVANQAKTEFIASMSHDIHTPLSGIVGMSKLLEEQALVPEQKQYARWINESGEQLLGLLQGVLEIVAADNVRENDVQVELFDLYKNIQDIAYLVRPTVQMKQIQLRIEMDKHVPRCVITDGSKLHKVLLNLLGNAIKFTEQGVVTIKVTTLANENDYVQLRFNVIDTGIGIPPELQLRIFDRFFRAVPSHKGRHTGYGVGLHIAQKYVGLLGGEIKLESEPGKGSNFYFTLTMKVDSSERERLANCSSKVEALPDSPLILLIEDNILSLRLLETVVEQAGYHFYSAVDGEHAMELIETNDFDLILTDLGISGFSGKNITQIIRDWEKTMHKKSIPIIGLMKEESNVSEKEYLEYGMNKILKKPMHLKSLQNAVSELVEVEHSEHEGNQNH</sequence>
<evidence type="ECO:0000256" key="5">
    <source>
        <dbReference type="PROSITE-ProRule" id="PRU00169"/>
    </source>
</evidence>
<dbReference type="GO" id="GO:0000155">
    <property type="term" value="F:phosphorelay sensor kinase activity"/>
    <property type="evidence" value="ECO:0007669"/>
    <property type="project" value="InterPro"/>
</dbReference>
<feature type="domain" description="Histidine kinase" evidence="8">
    <location>
        <begin position="239"/>
        <end position="461"/>
    </location>
</feature>
<evidence type="ECO:0000313" key="14">
    <source>
        <dbReference type="Proteomes" id="UP000254230"/>
    </source>
</evidence>
<dbReference type="PANTHER" id="PTHR45339:SF1">
    <property type="entry name" value="HYBRID SIGNAL TRANSDUCTION HISTIDINE KINASE J"/>
    <property type="match status" value="1"/>
</dbReference>
<dbReference type="CDD" id="cd00082">
    <property type="entry name" value="HisKA"/>
    <property type="match status" value="1"/>
</dbReference>
<evidence type="ECO:0000313" key="12">
    <source>
        <dbReference type="EMBL" id="STY16895.1"/>
    </source>
</evidence>
<dbReference type="InterPro" id="IPR001789">
    <property type="entry name" value="Sig_transdc_resp-reg_receiver"/>
</dbReference>
<dbReference type="InterPro" id="IPR011006">
    <property type="entry name" value="CheY-like_superfamily"/>
</dbReference>
<dbReference type="PROSITE" id="PS50113">
    <property type="entry name" value="PAC"/>
    <property type="match status" value="1"/>
</dbReference>
<feature type="transmembrane region" description="Helical" evidence="7">
    <location>
        <begin position="21"/>
        <end position="40"/>
    </location>
</feature>
<name>A0A378KQN9_9GAMM</name>
<dbReference type="InterPro" id="IPR013656">
    <property type="entry name" value="PAS_4"/>
</dbReference>
<keyword evidence="12" id="KW-0808">Transferase</keyword>
<dbReference type="SUPFAM" id="SSF55785">
    <property type="entry name" value="PYP-like sensor domain (PAS domain)"/>
    <property type="match status" value="1"/>
</dbReference>
<dbReference type="EC" id="2.7.13.3" evidence="2"/>
<evidence type="ECO:0000256" key="6">
    <source>
        <dbReference type="SAM" id="Coils"/>
    </source>
</evidence>
<dbReference type="PANTHER" id="PTHR45339">
    <property type="entry name" value="HYBRID SIGNAL TRANSDUCTION HISTIDINE KINASE J"/>
    <property type="match status" value="1"/>
</dbReference>
<accession>A0A378KQN9</accession>
<feature type="coiled-coil region" evidence="6">
    <location>
        <begin position="61"/>
        <end position="95"/>
    </location>
</feature>
<reference evidence="12 14" key="2">
    <citation type="submission" date="2018-06" db="EMBL/GenBank/DDBJ databases">
        <authorList>
            <consortium name="Pathogen Informatics"/>
            <person name="Doyle S."/>
        </authorList>
    </citation>
    <scope>NUCLEOTIDE SEQUENCE [LARGE SCALE GENOMIC DNA]</scope>
    <source>
        <strain evidence="12 14">NCTC12376</strain>
    </source>
</reference>
<keyword evidence="7" id="KW-1133">Transmembrane helix</keyword>
<dbReference type="InterPro" id="IPR003594">
    <property type="entry name" value="HATPase_dom"/>
</dbReference>
<dbReference type="CDD" id="cd17546">
    <property type="entry name" value="REC_hyHK_CKI1_RcsC-like"/>
    <property type="match status" value="1"/>
</dbReference>
<evidence type="ECO:0000256" key="2">
    <source>
        <dbReference type="ARBA" id="ARBA00012438"/>
    </source>
</evidence>